<dbReference type="PROSITE" id="PS51257">
    <property type="entry name" value="PROKAR_LIPOPROTEIN"/>
    <property type="match status" value="1"/>
</dbReference>
<organism evidence="1 2">
    <name type="scientific">Apatococcus lobatus</name>
    <dbReference type="NCBI Taxonomy" id="904363"/>
    <lineage>
        <taxon>Eukaryota</taxon>
        <taxon>Viridiplantae</taxon>
        <taxon>Chlorophyta</taxon>
        <taxon>core chlorophytes</taxon>
        <taxon>Trebouxiophyceae</taxon>
        <taxon>Chlorellales</taxon>
        <taxon>Chlorellaceae</taxon>
        <taxon>Apatococcus</taxon>
    </lineage>
</organism>
<protein>
    <submittedName>
        <fullName evidence="1">Uncharacterized protein</fullName>
    </submittedName>
</protein>
<sequence length="415" mass="45694">MKLVTVAGPQLAGTAACAYRGCSSRIRPPVVNRFPSCFHSLHTPPGLSSLRTRFQRQEIQLNGNNTAVDPAELKMTQEATASAPELLPTLQTRWGMVIAGGKPLDRGLDAPASAAKLPSEALEGRKTHRELLNLQACFNETSIDELKKYIVSYKRLDTEQAAALAISQLPEQQALQALKTIPTVVQTSCMWREANDLEAPPDSAAAAVENGLMRLRDLLQAQGLQTFESLQDLTAALMSIRRQRPKHNNKHRLSLPDRLLDSIASFSELQPTSSFRKIWQQHYKQPQSDLLPGAFRGTIIVVSKKVFSRLQTHLNKLAGDQSPAGKLHRSIDELENVVEKGAGRYDALQGTSDNIAVAFSFMAIQRQRQLKVVSDHAWTTFLKKGEGAQVQQKQSLTADQLRNSNLADGCLTTSC</sequence>
<evidence type="ECO:0000313" key="2">
    <source>
        <dbReference type="Proteomes" id="UP001438707"/>
    </source>
</evidence>
<accession>A0AAW1QUQ2</accession>
<dbReference type="AlphaFoldDB" id="A0AAW1QUQ2"/>
<comment type="caution">
    <text evidence="1">The sequence shown here is derived from an EMBL/GenBank/DDBJ whole genome shotgun (WGS) entry which is preliminary data.</text>
</comment>
<name>A0AAW1QUQ2_9CHLO</name>
<dbReference type="EMBL" id="JALJOS010000025">
    <property type="protein sequence ID" value="KAK9825232.1"/>
    <property type="molecule type" value="Genomic_DNA"/>
</dbReference>
<evidence type="ECO:0000313" key="1">
    <source>
        <dbReference type="EMBL" id="KAK9825232.1"/>
    </source>
</evidence>
<dbReference type="Proteomes" id="UP001438707">
    <property type="component" value="Unassembled WGS sequence"/>
</dbReference>
<keyword evidence="2" id="KW-1185">Reference proteome</keyword>
<reference evidence="1 2" key="1">
    <citation type="journal article" date="2024" name="Nat. Commun.">
        <title>Phylogenomics reveals the evolutionary origins of lichenization in chlorophyte algae.</title>
        <authorList>
            <person name="Puginier C."/>
            <person name="Libourel C."/>
            <person name="Otte J."/>
            <person name="Skaloud P."/>
            <person name="Haon M."/>
            <person name="Grisel S."/>
            <person name="Petersen M."/>
            <person name="Berrin J.G."/>
            <person name="Delaux P.M."/>
            <person name="Dal Grande F."/>
            <person name="Keller J."/>
        </authorList>
    </citation>
    <scope>NUCLEOTIDE SEQUENCE [LARGE SCALE GENOMIC DNA]</scope>
    <source>
        <strain evidence="1 2">SAG 2145</strain>
    </source>
</reference>
<proteinExistence type="predicted"/>
<gene>
    <name evidence="1" type="ORF">WJX74_002046</name>
</gene>